<accession>A0ABS9RKJ2</accession>
<dbReference type="EMBL" id="JAKVQD010000005">
    <property type="protein sequence ID" value="MCH4553464.1"/>
    <property type="molecule type" value="Genomic_DNA"/>
</dbReference>
<dbReference type="RefSeq" id="WP_240574525.1">
    <property type="nucleotide sequence ID" value="NZ_CP136709.1"/>
</dbReference>
<dbReference type="Proteomes" id="UP001156141">
    <property type="component" value="Unassembled WGS sequence"/>
</dbReference>
<name>A0ABS9RKJ2_9FLAO</name>
<comment type="caution">
    <text evidence="1">The sequence shown here is derived from an EMBL/GenBank/DDBJ whole genome shotgun (WGS) entry which is preliminary data.</text>
</comment>
<proteinExistence type="predicted"/>
<gene>
    <name evidence="1" type="ORF">MKW35_12610</name>
</gene>
<evidence type="ECO:0008006" key="3">
    <source>
        <dbReference type="Google" id="ProtNLM"/>
    </source>
</evidence>
<dbReference type="PROSITE" id="PS51257">
    <property type="entry name" value="PROKAR_LIPOPROTEIN"/>
    <property type="match status" value="1"/>
</dbReference>
<evidence type="ECO:0000313" key="2">
    <source>
        <dbReference type="Proteomes" id="UP001156141"/>
    </source>
</evidence>
<protein>
    <recommendedName>
        <fullName evidence="3">Lipoprotein</fullName>
    </recommendedName>
</protein>
<keyword evidence="2" id="KW-1185">Reference proteome</keyword>
<organism evidence="1 2">
    <name type="scientific">Aestuariibaculum lutulentum</name>
    <dbReference type="NCBI Taxonomy" id="2920935"/>
    <lineage>
        <taxon>Bacteria</taxon>
        <taxon>Pseudomonadati</taxon>
        <taxon>Bacteroidota</taxon>
        <taxon>Flavobacteriia</taxon>
        <taxon>Flavobacteriales</taxon>
        <taxon>Flavobacteriaceae</taxon>
    </lineage>
</organism>
<sequence length="268" mass="30296">MFRFAFVFIGFLILLIGCKNKNTEKLETSDTELSDTLKVQTKKEYSETLESGSYFKAAGTETFWGLEIADNKIELKMMSDTIITPHIDPVRAMDANVKRYHVETEAVVLTIQISKRNCINAMSGESFPYAVTINYNYTGETANHTLAGCGYYTTSLQTGCYVYSGDGNELLFQITDVSDDVYGRLNYRYHEKDENMGNFRGKLYRDKLLGTFTFISEGIESVREVAFLVKKDTLIEGFGTLNETGTAFKFRDSIAYSSKMPLVKTNCK</sequence>
<reference evidence="1" key="1">
    <citation type="submission" date="2022-02" db="EMBL/GenBank/DDBJ databases">
        <title>Aestuariibaculum sp., a marine bacterium isolated from sediment in Guangxi.</title>
        <authorList>
            <person name="Ying J."/>
        </authorList>
    </citation>
    <scope>NUCLEOTIDE SEQUENCE</scope>
    <source>
        <strain evidence="1">L182</strain>
    </source>
</reference>
<evidence type="ECO:0000313" key="1">
    <source>
        <dbReference type="EMBL" id="MCH4553464.1"/>
    </source>
</evidence>